<dbReference type="PANTHER" id="PTHR33240:SF8">
    <property type="entry name" value="OS03G0439900 PROTEIN"/>
    <property type="match status" value="1"/>
</dbReference>
<dbReference type="RefSeq" id="XP_010463425.1">
    <property type="nucleotide sequence ID" value="XM_010465123.1"/>
</dbReference>
<evidence type="ECO:0000256" key="1">
    <source>
        <dbReference type="SAM" id="MobiDB-lite"/>
    </source>
</evidence>
<name>A0ABM0VZ38_CAMSA</name>
<sequence>MLPSTLKSGFITFAVDKSPQKGSPRGSPSRPPFSPRAKSGVLPSNKWVRDENAYCKLHKTNGHSTRDYKKLMHLLAKKFLSAEMPNVSIDELDQKTTSEVDDDAPPSKKPKQADGDTEPKKRIDVIMGRSRLFSNSITAIKDHRRKLVTSGPKWIKLAASDLPEVTFLEKETKDLRTPHDDALVISLDIANHKVCRILIDTGSSVDLIFLETLTRMGTGKERITGPPSPLVSFTSETPMSLGTITLPVSTQGVAKMVEFTVFDRPAAYNAIMGTPWLFK</sequence>
<protein>
    <submittedName>
        <fullName evidence="3">Uncharacterized protein LOC104744101</fullName>
    </submittedName>
</protein>
<feature type="compositionally biased region" description="Basic and acidic residues" evidence="1">
    <location>
        <begin position="111"/>
        <end position="120"/>
    </location>
</feature>
<accession>A0ABM0VZ38</accession>
<feature type="region of interest" description="Disordered" evidence="1">
    <location>
        <begin position="95"/>
        <end position="120"/>
    </location>
</feature>
<dbReference type="InterPro" id="IPR021109">
    <property type="entry name" value="Peptidase_aspartic_dom_sf"/>
</dbReference>
<keyword evidence="2" id="KW-1185">Reference proteome</keyword>
<evidence type="ECO:0000313" key="3">
    <source>
        <dbReference type="RefSeq" id="XP_010463425.1"/>
    </source>
</evidence>
<feature type="region of interest" description="Disordered" evidence="1">
    <location>
        <begin position="13"/>
        <end position="45"/>
    </location>
</feature>
<dbReference type="Gene3D" id="2.40.70.10">
    <property type="entry name" value="Acid Proteases"/>
    <property type="match status" value="1"/>
</dbReference>
<dbReference type="GeneID" id="104744101"/>
<reference evidence="2" key="1">
    <citation type="journal article" date="2014" name="Nat. Commun.">
        <title>The emerging biofuel crop Camelina sativa retains a highly undifferentiated hexaploid genome structure.</title>
        <authorList>
            <person name="Kagale S."/>
            <person name="Koh C."/>
            <person name="Nixon J."/>
            <person name="Bollina V."/>
            <person name="Clarke W.E."/>
            <person name="Tuteja R."/>
            <person name="Spillane C."/>
            <person name="Robinson S.J."/>
            <person name="Links M.G."/>
            <person name="Clarke C."/>
            <person name="Higgins E.E."/>
            <person name="Huebert T."/>
            <person name="Sharpe A.G."/>
            <person name="Parkin I.A."/>
        </authorList>
    </citation>
    <scope>NUCLEOTIDE SEQUENCE [LARGE SCALE GENOMIC DNA]</scope>
    <source>
        <strain evidence="2">cv. DH55</strain>
    </source>
</reference>
<dbReference type="Proteomes" id="UP000694864">
    <property type="component" value="Chromosome 14"/>
</dbReference>
<organism evidence="2 3">
    <name type="scientific">Camelina sativa</name>
    <name type="common">False flax</name>
    <name type="synonym">Myagrum sativum</name>
    <dbReference type="NCBI Taxonomy" id="90675"/>
    <lineage>
        <taxon>Eukaryota</taxon>
        <taxon>Viridiplantae</taxon>
        <taxon>Streptophyta</taxon>
        <taxon>Embryophyta</taxon>
        <taxon>Tracheophyta</taxon>
        <taxon>Spermatophyta</taxon>
        <taxon>Magnoliopsida</taxon>
        <taxon>eudicotyledons</taxon>
        <taxon>Gunneridae</taxon>
        <taxon>Pentapetalae</taxon>
        <taxon>rosids</taxon>
        <taxon>malvids</taxon>
        <taxon>Brassicales</taxon>
        <taxon>Brassicaceae</taxon>
        <taxon>Camelineae</taxon>
        <taxon>Camelina</taxon>
    </lineage>
</organism>
<dbReference type="PANTHER" id="PTHR33240">
    <property type="entry name" value="OS08G0508500 PROTEIN"/>
    <property type="match status" value="1"/>
</dbReference>
<gene>
    <name evidence="3" type="primary">LOC104744101</name>
</gene>
<dbReference type="CDD" id="cd00303">
    <property type="entry name" value="retropepsin_like"/>
    <property type="match status" value="1"/>
</dbReference>
<evidence type="ECO:0000313" key="2">
    <source>
        <dbReference type="Proteomes" id="UP000694864"/>
    </source>
</evidence>
<proteinExistence type="predicted"/>
<reference evidence="3" key="2">
    <citation type="submission" date="2025-08" db="UniProtKB">
        <authorList>
            <consortium name="RefSeq"/>
        </authorList>
    </citation>
    <scope>IDENTIFICATION</scope>
    <source>
        <tissue evidence="3">Leaf</tissue>
    </source>
</reference>